<dbReference type="AlphaFoldDB" id="A0A1R2BE24"/>
<sequence length="239" mass="27723">MNMTEIGIYALLAGFPKAATDLNLSEAELKQSIINLALAKPKFISKVRQIILEKGMKENTKTASKHFGISEYLIIDMLRKYLSDEANSKENTIYPYDTFDRFTQTCELPQKHWMHVASQTDLPYKIPKKSYSTLEKIEEIRKSDKGTESNVSSSSIEKWKDKIKKCLFREMHIQQIYTEGKKDKFLTDIDTILVEFYKAEKPTDEKLKKKCIEIVHFSDASIEVSDNWVSKFKSHYQLG</sequence>
<dbReference type="OrthoDB" id="322038at2759"/>
<reference evidence="1 2" key="1">
    <citation type="submission" date="2016-11" db="EMBL/GenBank/DDBJ databases">
        <title>The macronuclear genome of Stentor coeruleus: a giant cell with tiny introns.</title>
        <authorList>
            <person name="Slabodnick M."/>
            <person name="Ruby J.G."/>
            <person name="Reiff S.B."/>
            <person name="Swart E.C."/>
            <person name="Gosai S."/>
            <person name="Prabakaran S."/>
            <person name="Witkowska E."/>
            <person name="Larue G.E."/>
            <person name="Fisher S."/>
            <person name="Freeman R.M."/>
            <person name="Gunawardena J."/>
            <person name="Chu W."/>
            <person name="Stover N.A."/>
            <person name="Gregory B.D."/>
            <person name="Nowacki M."/>
            <person name="Derisi J."/>
            <person name="Roy S.W."/>
            <person name="Marshall W.F."/>
            <person name="Sood P."/>
        </authorList>
    </citation>
    <scope>NUCLEOTIDE SEQUENCE [LARGE SCALE GENOMIC DNA]</scope>
    <source>
        <strain evidence="1">WM001</strain>
    </source>
</reference>
<dbReference type="Proteomes" id="UP000187209">
    <property type="component" value="Unassembled WGS sequence"/>
</dbReference>
<name>A0A1R2BE24_9CILI</name>
<evidence type="ECO:0000313" key="2">
    <source>
        <dbReference type="Proteomes" id="UP000187209"/>
    </source>
</evidence>
<proteinExistence type="predicted"/>
<comment type="caution">
    <text evidence="1">The sequence shown here is derived from an EMBL/GenBank/DDBJ whole genome shotgun (WGS) entry which is preliminary data.</text>
</comment>
<organism evidence="1 2">
    <name type="scientific">Stentor coeruleus</name>
    <dbReference type="NCBI Taxonomy" id="5963"/>
    <lineage>
        <taxon>Eukaryota</taxon>
        <taxon>Sar</taxon>
        <taxon>Alveolata</taxon>
        <taxon>Ciliophora</taxon>
        <taxon>Postciliodesmatophora</taxon>
        <taxon>Heterotrichea</taxon>
        <taxon>Heterotrichida</taxon>
        <taxon>Stentoridae</taxon>
        <taxon>Stentor</taxon>
    </lineage>
</organism>
<dbReference type="EMBL" id="MPUH01000715">
    <property type="protein sequence ID" value="OMJ75014.1"/>
    <property type="molecule type" value="Genomic_DNA"/>
</dbReference>
<gene>
    <name evidence="1" type="ORF">SteCoe_25932</name>
</gene>
<keyword evidence="2" id="KW-1185">Reference proteome</keyword>
<accession>A0A1R2BE24</accession>
<evidence type="ECO:0000313" key="1">
    <source>
        <dbReference type="EMBL" id="OMJ75014.1"/>
    </source>
</evidence>
<protein>
    <submittedName>
        <fullName evidence="1">Uncharacterized protein</fullName>
    </submittedName>
</protein>